<gene>
    <name evidence="2" type="ORF">DS031_13760</name>
</gene>
<dbReference type="Proteomes" id="UP000253314">
    <property type="component" value="Unassembled WGS sequence"/>
</dbReference>
<proteinExistence type="predicted"/>
<accession>A0A366XW56</accession>
<sequence>MYPELNQFLKIKKLYDKELTALEEQKEAIEKRRNVVQSVYMDMLDKRSAYVPLSKLTEAKEKIEELTNELRYIIEKMRNVEKEKKERLKELLPSLITGKDREIGAVNRHLQKKKRELMRSRAEYLYLIQQLHEMRLYADEVDETYRKAAREINERRPTPRFEGISVHTLSFSHHEIQSVYETGKLPAWVEEILGNEDQRVPNDKELSFKLLSKK</sequence>
<organism evidence="2 3">
    <name type="scientific">Bacillus taeanensis</name>
    <dbReference type="NCBI Taxonomy" id="273032"/>
    <lineage>
        <taxon>Bacteria</taxon>
        <taxon>Bacillati</taxon>
        <taxon>Bacillota</taxon>
        <taxon>Bacilli</taxon>
        <taxon>Bacillales</taxon>
        <taxon>Bacillaceae</taxon>
        <taxon>Bacillus</taxon>
    </lineage>
</organism>
<feature type="coiled-coil region" evidence="1">
    <location>
        <begin position="5"/>
        <end position="83"/>
    </location>
</feature>
<evidence type="ECO:0000313" key="2">
    <source>
        <dbReference type="EMBL" id="RBW68999.1"/>
    </source>
</evidence>
<dbReference type="OrthoDB" id="2942932at2"/>
<dbReference type="EMBL" id="QOCW01000014">
    <property type="protein sequence ID" value="RBW68999.1"/>
    <property type="molecule type" value="Genomic_DNA"/>
</dbReference>
<keyword evidence="1" id="KW-0175">Coiled coil</keyword>
<dbReference type="AlphaFoldDB" id="A0A366XW56"/>
<keyword evidence="3" id="KW-1185">Reference proteome</keyword>
<evidence type="ECO:0000313" key="3">
    <source>
        <dbReference type="Proteomes" id="UP000253314"/>
    </source>
</evidence>
<comment type="caution">
    <text evidence="2">The sequence shown here is derived from an EMBL/GenBank/DDBJ whole genome shotgun (WGS) entry which is preliminary data.</text>
</comment>
<protein>
    <submittedName>
        <fullName evidence="2">Uncharacterized protein</fullName>
    </submittedName>
</protein>
<dbReference type="RefSeq" id="WP_113806648.1">
    <property type="nucleotide sequence ID" value="NZ_QOCW01000014.1"/>
</dbReference>
<reference evidence="2 3" key="1">
    <citation type="submission" date="2018-07" db="EMBL/GenBank/DDBJ databases">
        <title>Lottiidibacillus patelloidae gen. nov., sp. nov., isolated from the intestinal tract of a marine limpet and the reclassification of B. taeanensis BH030017T, B. algicola KMM 3737T and B. hwajinpoensis SW-72T as genus Lottiidibacillus.</title>
        <authorList>
            <person name="Liu R."/>
            <person name="Huang Z."/>
        </authorList>
    </citation>
    <scope>NUCLEOTIDE SEQUENCE [LARGE SCALE GENOMIC DNA]</scope>
    <source>
        <strain evidence="2 3">BH030017</strain>
    </source>
</reference>
<evidence type="ECO:0000256" key="1">
    <source>
        <dbReference type="SAM" id="Coils"/>
    </source>
</evidence>
<name>A0A366XW56_9BACI</name>